<dbReference type="EMBL" id="GBXM01041659">
    <property type="protein sequence ID" value="JAH66918.1"/>
    <property type="molecule type" value="Transcribed_RNA"/>
</dbReference>
<proteinExistence type="predicted"/>
<dbReference type="PROSITE" id="PS51257">
    <property type="entry name" value="PROKAR_LIPOPROTEIN"/>
    <property type="match status" value="1"/>
</dbReference>
<dbReference type="AlphaFoldDB" id="A0A0E9UPN8"/>
<name>A0A0E9UPN8_ANGAN</name>
<reference evidence="1" key="2">
    <citation type="journal article" date="2015" name="Fish Shellfish Immunol.">
        <title>Early steps in the European eel (Anguilla anguilla)-Vibrio vulnificus interaction in the gills: Role of the RtxA13 toxin.</title>
        <authorList>
            <person name="Callol A."/>
            <person name="Pajuelo D."/>
            <person name="Ebbesson L."/>
            <person name="Teles M."/>
            <person name="MacKenzie S."/>
            <person name="Amaro C."/>
        </authorList>
    </citation>
    <scope>NUCLEOTIDE SEQUENCE</scope>
</reference>
<sequence>MIVKCLKGSCRSFKTRCLLNALLTMMACSSTRTSRSFLLLGYGV</sequence>
<evidence type="ECO:0000313" key="1">
    <source>
        <dbReference type="EMBL" id="JAH66918.1"/>
    </source>
</evidence>
<organism evidence="1">
    <name type="scientific">Anguilla anguilla</name>
    <name type="common">European freshwater eel</name>
    <name type="synonym">Muraena anguilla</name>
    <dbReference type="NCBI Taxonomy" id="7936"/>
    <lineage>
        <taxon>Eukaryota</taxon>
        <taxon>Metazoa</taxon>
        <taxon>Chordata</taxon>
        <taxon>Craniata</taxon>
        <taxon>Vertebrata</taxon>
        <taxon>Euteleostomi</taxon>
        <taxon>Actinopterygii</taxon>
        <taxon>Neopterygii</taxon>
        <taxon>Teleostei</taxon>
        <taxon>Anguilliformes</taxon>
        <taxon>Anguillidae</taxon>
        <taxon>Anguilla</taxon>
    </lineage>
</organism>
<accession>A0A0E9UPN8</accession>
<protein>
    <submittedName>
        <fullName evidence="1">Uncharacterized protein</fullName>
    </submittedName>
</protein>
<reference evidence="1" key="1">
    <citation type="submission" date="2014-11" db="EMBL/GenBank/DDBJ databases">
        <authorList>
            <person name="Amaro Gonzalez C."/>
        </authorList>
    </citation>
    <scope>NUCLEOTIDE SEQUENCE</scope>
</reference>